<comment type="caution">
    <text evidence="2">The sequence shown here is derived from an EMBL/GenBank/DDBJ whole genome shotgun (WGS) entry which is preliminary data.</text>
</comment>
<dbReference type="InterPro" id="IPR027872">
    <property type="entry name" value="DUF4428"/>
</dbReference>
<protein>
    <recommendedName>
        <fullName evidence="1">DUF4428 domain-containing protein</fullName>
    </recommendedName>
</protein>
<feature type="domain" description="DUF4428" evidence="1">
    <location>
        <begin position="111"/>
        <end position="161"/>
    </location>
</feature>
<feature type="domain" description="DUF4428" evidence="1">
    <location>
        <begin position="4"/>
        <end position="53"/>
    </location>
</feature>
<name>A0AB34Y5U9_LACPN</name>
<reference evidence="2 3" key="1">
    <citation type="submission" date="2016-03" db="EMBL/GenBank/DDBJ databases">
        <title>Comparative genomics of 54 Lactobacillus plantarum strains reveals genomic uncoupling from niche constraints.</title>
        <authorList>
            <person name="Martino M.E."/>
        </authorList>
    </citation>
    <scope>NUCLEOTIDE SEQUENCE [LARGE SCALE GENOMIC DNA]</scope>
    <source>
        <strain evidence="2 3">Nizo2260</strain>
    </source>
</reference>
<proteinExistence type="predicted"/>
<evidence type="ECO:0000259" key="1">
    <source>
        <dbReference type="Pfam" id="PF14471"/>
    </source>
</evidence>
<dbReference type="AlphaFoldDB" id="A0AB34Y5U9"/>
<sequence>MAKNCDVCGKKISFVSGVKVKNGNICDTCGEKIGLNSSMASLAVAELLDIDDIKQAQLNNIEIDPKKVLSTYKQNTKNGLKEPIYSIISNSQNQVLHMEKSESISDSKHYCAICGKKVGWLSSSSLQDGKICDTCGAKIGLDNSADANIVAKTLTIKDVEKYNTSHTKINIKQAIFDSKTEYEKLLITFKKEGNGHVGKVYMDNKRQQFLIKQTFTEHLDDTPPTLYNYSDLESYDPIENGTTIEKKHGLSRTIAGGLIAGPTGAALGAFSGNKAYAAVSKVSVVLYFSGDHRVEAVLLNTDTKTDSGEYHAVKQLLLRFCHELDNIIAENNNAANTATSAPTISTDTDQLRDLKA</sequence>
<evidence type="ECO:0000313" key="3">
    <source>
        <dbReference type="Proteomes" id="UP000076989"/>
    </source>
</evidence>
<evidence type="ECO:0000313" key="2">
    <source>
        <dbReference type="EMBL" id="KZU08755.1"/>
    </source>
</evidence>
<dbReference type="EMBL" id="LUWI01000004">
    <property type="protein sequence ID" value="KZU08755.1"/>
    <property type="molecule type" value="Genomic_DNA"/>
</dbReference>
<dbReference type="Pfam" id="PF14471">
    <property type="entry name" value="DUF4428"/>
    <property type="match status" value="2"/>
</dbReference>
<organism evidence="2 3">
    <name type="scientific">Lactiplantibacillus plantarum</name>
    <name type="common">Lactobacillus plantarum</name>
    <dbReference type="NCBI Taxonomy" id="1590"/>
    <lineage>
        <taxon>Bacteria</taxon>
        <taxon>Bacillati</taxon>
        <taxon>Bacillota</taxon>
        <taxon>Bacilli</taxon>
        <taxon>Lactobacillales</taxon>
        <taxon>Lactobacillaceae</taxon>
        <taxon>Lactiplantibacillus</taxon>
    </lineage>
</organism>
<dbReference type="RefSeq" id="WP_063729912.1">
    <property type="nucleotide sequence ID" value="NZ_CP086412.1"/>
</dbReference>
<dbReference type="Proteomes" id="UP000076989">
    <property type="component" value="Unassembled WGS sequence"/>
</dbReference>
<accession>A0AB34Y5U9</accession>
<gene>
    <name evidence="2" type="ORF">Nizo2260_0010</name>
</gene>